<keyword evidence="2" id="KW-0472">Membrane</keyword>
<sequence>MASSHSHGHDHSHGHHHAPRPRPVAQIGGSALRASLITRLSVAVILCAVMWVGVLLVTQP</sequence>
<proteinExistence type="predicted"/>
<evidence type="ECO:0000313" key="4">
    <source>
        <dbReference type="Proteomes" id="UP000606044"/>
    </source>
</evidence>
<name>A0A917C874_9HYPH</name>
<dbReference type="EMBL" id="BMCT01000007">
    <property type="protein sequence ID" value="GGF77109.1"/>
    <property type="molecule type" value="Genomic_DNA"/>
</dbReference>
<organism evidence="3 4">
    <name type="scientific">Azorhizobium oxalatiphilum</name>
    <dbReference type="NCBI Taxonomy" id="980631"/>
    <lineage>
        <taxon>Bacteria</taxon>
        <taxon>Pseudomonadati</taxon>
        <taxon>Pseudomonadota</taxon>
        <taxon>Alphaproteobacteria</taxon>
        <taxon>Hyphomicrobiales</taxon>
        <taxon>Xanthobacteraceae</taxon>
        <taxon>Azorhizobium</taxon>
    </lineage>
</organism>
<reference evidence="3" key="2">
    <citation type="submission" date="2020-09" db="EMBL/GenBank/DDBJ databases">
        <authorList>
            <person name="Sun Q."/>
            <person name="Sedlacek I."/>
        </authorList>
    </citation>
    <scope>NUCLEOTIDE SEQUENCE</scope>
    <source>
        <strain evidence="3">CCM 7897</strain>
    </source>
</reference>
<comment type="caution">
    <text evidence="3">The sequence shown here is derived from an EMBL/GenBank/DDBJ whole genome shotgun (WGS) entry which is preliminary data.</text>
</comment>
<evidence type="ECO:0000313" key="3">
    <source>
        <dbReference type="EMBL" id="GGF77109.1"/>
    </source>
</evidence>
<feature type="transmembrane region" description="Helical" evidence="2">
    <location>
        <begin position="36"/>
        <end position="57"/>
    </location>
</feature>
<dbReference type="Proteomes" id="UP000606044">
    <property type="component" value="Unassembled WGS sequence"/>
</dbReference>
<protein>
    <submittedName>
        <fullName evidence="3">Uncharacterized protein</fullName>
    </submittedName>
</protein>
<keyword evidence="2" id="KW-1133">Transmembrane helix</keyword>
<feature type="region of interest" description="Disordered" evidence="1">
    <location>
        <begin position="1"/>
        <end position="25"/>
    </location>
</feature>
<keyword evidence="4" id="KW-1185">Reference proteome</keyword>
<gene>
    <name evidence="3" type="ORF">GCM10007301_41290</name>
</gene>
<reference evidence="3" key="1">
    <citation type="journal article" date="2014" name="Int. J. Syst. Evol. Microbiol.">
        <title>Complete genome sequence of Corynebacterium casei LMG S-19264T (=DSM 44701T), isolated from a smear-ripened cheese.</title>
        <authorList>
            <consortium name="US DOE Joint Genome Institute (JGI-PGF)"/>
            <person name="Walter F."/>
            <person name="Albersmeier A."/>
            <person name="Kalinowski J."/>
            <person name="Ruckert C."/>
        </authorList>
    </citation>
    <scope>NUCLEOTIDE SEQUENCE</scope>
    <source>
        <strain evidence="3">CCM 7897</strain>
    </source>
</reference>
<keyword evidence="2" id="KW-0812">Transmembrane</keyword>
<feature type="compositionally biased region" description="Basic residues" evidence="1">
    <location>
        <begin position="1"/>
        <end position="20"/>
    </location>
</feature>
<dbReference type="RefSeq" id="WP_188582153.1">
    <property type="nucleotide sequence ID" value="NZ_BMCT01000007.1"/>
</dbReference>
<dbReference type="AlphaFoldDB" id="A0A917C874"/>
<evidence type="ECO:0000256" key="2">
    <source>
        <dbReference type="SAM" id="Phobius"/>
    </source>
</evidence>
<accession>A0A917C874</accession>
<evidence type="ECO:0000256" key="1">
    <source>
        <dbReference type="SAM" id="MobiDB-lite"/>
    </source>
</evidence>